<keyword evidence="2" id="KW-0732">Signal</keyword>
<feature type="signal peptide" evidence="2">
    <location>
        <begin position="1"/>
        <end position="15"/>
    </location>
</feature>
<dbReference type="Proteomes" id="UP000193926">
    <property type="component" value="Unassembled WGS sequence"/>
</dbReference>
<feature type="region of interest" description="Disordered" evidence="1">
    <location>
        <begin position="22"/>
        <end position="43"/>
    </location>
</feature>
<name>A0A1X4NC70_9RHOB</name>
<evidence type="ECO:0000313" key="4">
    <source>
        <dbReference type="Proteomes" id="UP000193926"/>
    </source>
</evidence>
<gene>
    <name evidence="3" type="ORF">MGEO_19080</name>
</gene>
<evidence type="ECO:0000256" key="2">
    <source>
        <dbReference type="SAM" id="SignalP"/>
    </source>
</evidence>
<feature type="chain" id="PRO_5013208172" description="Transferrin-binding protein B C-lobe/N-lobe beta barrel domain-containing protein" evidence="2">
    <location>
        <begin position="16"/>
        <end position="342"/>
    </location>
</feature>
<dbReference type="OrthoDB" id="7739218at2"/>
<comment type="caution">
    <text evidence="3">The sequence shown here is derived from an EMBL/GenBank/DDBJ whole genome shotgun (WGS) entry which is preliminary data.</text>
</comment>
<evidence type="ECO:0008006" key="5">
    <source>
        <dbReference type="Google" id="ProtNLM"/>
    </source>
</evidence>
<keyword evidence="4" id="KW-1185">Reference proteome</keyword>
<evidence type="ECO:0000256" key="1">
    <source>
        <dbReference type="SAM" id="MobiDB-lite"/>
    </source>
</evidence>
<accession>A0A1X4NC70</accession>
<dbReference type="AlphaFoldDB" id="A0A1X4NC70"/>
<dbReference type="RefSeq" id="WP_085641353.1">
    <property type="nucleotide sequence ID" value="NZ_JFKC01000031.1"/>
</dbReference>
<organism evidence="3 4">
    <name type="scientific">Marivita geojedonensis</name>
    <dbReference type="NCBI Taxonomy" id="1123756"/>
    <lineage>
        <taxon>Bacteria</taxon>
        <taxon>Pseudomonadati</taxon>
        <taxon>Pseudomonadota</taxon>
        <taxon>Alphaproteobacteria</taxon>
        <taxon>Rhodobacterales</taxon>
        <taxon>Roseobacteraceae</taxon>
        <taxon>Marivita</taxon>
    </lineage>
</organism>
<dbReference type="PROSITE" id="PS51257">
    <property type="entry name" value="PROKAR_LIPOPROTEIN"/>
    <property type="match status" value="1"/>
</dbReference>
<sequence length="342" mass="36203">MRKSLFYIAFCSALAACGTPSTDINGNPIPEQDSGGGEASEADENDAILRSEPQNADLGDGYLRAYSYNAADDTFFVEGLGFDGNQPGGQEYSRVSSLGIASPFAVYEAPAVFPDSVTGTPVPQFDHRAIYGVSASKGTEFAIVRTGSYIGYGFGGFIYQRKGSVDLPAEGQATYEGPYAALRDFNGRGGLEYAEATALIDIDFSGFRGSCEVEQCDNAVRGVFVDRKFYSTDGVDITRAYLDALEAKNEGASLQEVPALVFRVGPGFAKSNGEINGSVFTPAIEGISEEFLATGNYYAIMSGDHTSAPGGEIVGIMVTTSEDPRSDGVTVRETGGFIVTRQ</sequence>
<dbReference type="EMBL" id="JFKC01000031">
    <property type="protein sequence ID" value="OSQ44321.1"/>
    <property type="molecule type" value="Genomic_DNA"/>
</dbReference>
<protein>
    <recommendedName>
        <fullName evidence="5">Transferrin-binding protein B C-lobe/N-lobe beta barrel domain-containing protein</fullName>
    </recommendedName>
</protein>
<reference evidence="3 4" key="1">
    <citation type="submission" date="2014-03" db="EMBL/GenBank/DDBJ databases">
        <title>The draft genome sequence of Marivita geojedonensis KCTC 23882.</title>
        <authorList>
            <person name="Lai Q."/>
            <person name="Shao Z."/>
        </authorList>
    </citation>
    <scope>NUCLEOTIDE SEQUENCE [LARGE SCALE GENOMIC DNA]</scope>
    <source>
        <strain evidence="3 4">DPG-138</strain>
    </source>
</reference>
<proteinExistence type="predicted"/>
<dbReference type="STRING" id="1123756.MGEO_19080"/>
<evidence type="ECO:0000313" key="3">
    <source>
        <dbReference type="EMBL" id="OSQ44321.1"/>
    </source>
</evidence>